<evidence type="ECO:0000313" key="2">
    <source>
        <dbReference type="Proteomes" id="UP000649604"/>
    </source>
</evidence>
<dbReference type="SUPFAM" id="SSF53474">
    <property type="entry name" value="alpha/beta-Hydrolases"/>
    <property type="match status" value="1"/>
</dbReference>
<dbReference type="PANTHER" id="PTHR31497">
    <property type="entry name" value="AUTOCRINE PROLIFERATION REPRESSOR PROTEIN A"/>
    <property type="match status" value="1"/>
</dbReference>
<evidence type="ECO:0008006" key="3">
    <source>
        <dbReference type="Google" id="ProtNLM"/>
    </source>
</evidence>
<dbReference type="EMBL" id="WJJP01000319">
    <property type="protein sequence ID" value="MBD3324921.1"/>
    <property type="molecule type" value="Genomic_DNA"/>
</dbReference>
<sequence length="202" mass="22803">FASDPPPSLEIIDPYAYCQQLTLPKLIINSTGDRFFLPDSSQFYYAALPDPKYLRYVPNTDHELDASANETLRSFYAAIIANQPWPEFSWEISEGEKMAISAKDMPLEVRLWQASNPTSRDFRLQTIGPAWKSTILEPTRRFGERVEYEVRLSPPDHGWQAALMELTFPDPCGVAQSLTLTTGVAVLPDTLPYALDFLKGAR</sequence>
<protein>
    <recommendedName>
        <fullName evidence="3">PhoPQ-activated pathogenicity</fullName>
    </recommendedName>
</protein>
<accession>A0A9D5JVW9</accession>
<dbReference type="InterPro" id="IPR009199">
    <property type="entry name" value="PhoPQ-act_pathogen-rel_PqaA"/>
</dbReference>
<dbReference type="AlphaFoldDB" id="A0A9D5JVW9"/>
<gene>
    <name evidence="1" type="ORF">GF339_10075</name>
</gene>
<reference evidence="1" key="1">
    <citation type="submission" date="2019-11" db="EMBL/GenBank/DDBJ databases">
        <title>Microbial mats filling the niche in hypersaline microbial mats.</title>
        <authorList>
            <person name="Wong H.L."/>
            <person name="Macleod F.I."/>
            <person name="White R.A. III"/>
            <person name="Burns B.P."/>
        </authorList>
    </citation>
    <scope>NUCLEOTIDE SEQUENCE</scope>
    <source>
        <strain evidence="1">Rbin_158</strain>
    </source>
</reference>
<dbReference type="Proteomes" id="UP000649604">
    <property type="component" value="Unassembled WGS sequence"/>
</dbReference>
<dbReference type="InterPro" id="IPR029058">
    <property type="entry name" value="AB_hydrolase_fold"/>
</dbReference>
<dbReference type="Gene3D" id="3.40.50.1820">
    <property type="entry name" value="alpha/beta hydrolase"/>
    <property type="match status" value="1"/>
</dbReference>
<dbReference type="Pfam" id="PF10142">
    <property type="entry name" value="PhoPQ_related"/>
    <property type="match status" value="1"/>
</dbReference>
<dbReference type="PANTHER" id="PTHR31497:SF0">
    <property type="entry name" value="AUTOCRINE PROLIFERATION REPRESSOR PROTEIN A"/>
    <property type="match status" value="1"/>
</dbReference>
<evidence type="ECO:0000313" key="1">
    <source>
        <dbReference type="EMBL" id="MBD3324921.1"/>
    </source>
</evidence>
<feature type="non-terminal residue" evidence="1">
    <location>
        <position position="1"/>
    </location>
</feature>
<organism evidence="1 2">
    <name type="scientific">candidate division KSB3 bacterium</name>
    <dbReference type="NCBI Taxonomy" id="2044937"/>
    <lineage>
        <taxon>Bacteria</taxon>
        <taxon>candidate division KSB3</taxon>
    </lineage>
</organism>
<comment type="caution">
    <text evidence="1">The sequence shown here is derived from an EMBL/GenBank/DDBJ whole genome shotgun (WGS) entry which is preliminary data.</text>
</comment>
<name>A0A9D5JVW9_9BACT</name>
<proteinExistence type="predicted"/>